<name>A0ABR3GJT2_9PEZI</name>
<reference evidence="2 3" key="1">
    <citation type="submission" date="2024-02" db="EMBL/GenBank/DDBJ databases">
        <title>Discinaceae phylogenomics.</title>
        <authorList>
            <person name="Dirks A.C."/>
            <person name="James T.Y."/>
        </authorList>
    </citation>
    <scope>NUCLEOTIDE SEQUENCE [LARGE SCALE GENOMIC DNA]</scope>
    <source>
        <strain evidence="2 3">ACD0624</strain>
    </source>
</reference>
<protein>
    <submittedName>
        <fullName evidence="2">Uncharacterized protein</fullName>
    </submittedName>
</protein>
<dbReference type="EMBL" id="JBBBZM010000055">
    <property type="protein sequence ID" value="KAL0636179.1"/>
    <property type="molecule type" value="Genomic_DNA"/>
</dbReference>
<keyword evidence="1" id="KW-0732">Signal</keyword>
<comment type="caution">
    <text evidence="2">The sequence shown here is derived from an EMBL/GenBank/DDBJ whole genome shotgun (WGS) entry which is preliminary data.</text>
</comment>
<feature type="chain" id="PRO_5046381700" evidence="1">
    <location>
        <begin position="18"/>
        <end position="484"/>
    </location>
</feature>
<accession>A0ABR3GJT2</accession>
<organism evidence="2 3">
    <name type="scientific">Discina gigas</name>
    <dbReference type="NCBI Taxonomy" id="1032678"/>
    <lineage>
        <taxon>Eukaryota</taxon>
        <taxon>Fungi</taxon>
        <taxon>Dikarya</taxon>
        <taxon>Ascomycota</taxon>
        <taxon>Pezizomycotina</taxon>
        <taxon>Pezizomycetes</taxon>
        <taxon>Pezizales</taxon>
        <taxon>Discinaceae</taxon>
        <taxon>Discina</taxon>
    </lineage>
</organism>
<evidence type="ECO:0000313" key="3">
    <source>
        <dbReference type="Proteomes" id="UP001447188"/>
    </source>
</evidence>
<gene>
    <name evidence="2" type="ORF">Q9L58_004853</name>
</gene>
<dbReference type="Proteomes" id="UP001447188">
    <property type="component" value="Unassembled WGS sequence"/>
</dbReference>
<evidence type="ECO:0000313" key="2">
    <source>
        <dbReference type="EMBL" id="KAL0636179.1"/>
    </source>
</evidence>
<evidence type="ECO:0000256" key="1">
    <source>
        <dbReference type="SAM" id="SignalP"/>
    </source>
</evidence>
<sequence>MMKSLITLFVILSTVIALAVPHPDSHPEESGISIVTKLATANVPSENDNLNEQPWHIKRYDDDDRGEDKHPMVRGGYVDSIVNPAVQGSLKRSERSVYYEYDDTGDLLESREHIYTDGMDEDDSPEFITNEHPPNNVLNQRNKENTLTVEGYYNQEEYCSKKRDANYIPFGTHNPGNLLARRNEDLEEIDTDYSLRGKGISLEDDGTPHLHECLWKFKKDDNCIERSDEERPQKREIEADDENYWRLKEGEYNGEVDFEYISKRDNDYDEEEDECLKRIYEGIHYGGGKNYLPKRDGCCLGENEDVDTSQAGEDDGDGCSNVSEVTDYPAGDCYDDDHFADVMDYEGNKYYPSVGIVGKSTASHRHIGEYMGGLPVDNGYLCETTKDSPTVVDVIEIANIFKHQRSEERCIAKNALGSKCTKLIELGSAQLAICTIHIGWFVYCDDAGRYALELSRRCQRDIDGVWRVGGTIFHESGKGSLVVY</sequence>
<feature type="signal peptide" evidence="1">
    <location>
        <begin position="1"/>
        <end position="17"/>
    </location>
</feature>
<keyword evidence="3" id="KW-1185">Reference proteome</keyword>
<proteinExistence type="predicted"/>